<dbReference type="InterPro" id="IPR010865">
    <property type="entry name" value="DUF1499"/>
</dbReference>
<evidence type="ECO:0000313" key="2">
    <source>
        <dbReference type="EMBL" id="SMD07844.1"/>
    </source>
</evidence>
<sequence length="176" mass="18757">MTRRRWRRGLQIGIGGATAAVIVTGVAVALVGPARIWSSIAGPADQGPVDFDRLARSPYPNDALACSRGVCGEAAEIVLPVYAAQPDTLLDRLDAVMFDGPLSGDAERVDDGTDPKRRRYVVRTKLMRFPDTLNAEARATDGGTALLLYSRSLLGRGDLGANAERLKRIAVVLEGA</sequence>
<dbReference type="STRING" id="937218.SAMN06297251_12432"/>
<evidence type="ECO:0000256" key="1">
    <source>
        <dbReference type="SAM" id="Phobius"/>
    </source>
</evidence>
<name>A0A1W2EDL9_9HYPH</name>
<dbReference type="Proteomes" id="UP000192656">
    <property type="component" value="Unassembled WGS sequence"/>
</dbReference>
<gene>
    <name evidence="2" type="ORF">SAMN06297251_12432</name>
</gene>
<keyword evidence="1" id="KW-0472">Membrane</keyword>
<feature type="transmembrane region" description="Helical" evidence="1">
    <location>
        <begin position="12"/>
        <end position="32"/>
    </location>
</feature>
<evidence type="ECO:0000313" key="3">
    <source>
        <dbReference type="Proteomes" id="UP000192656"/>
    </source>
</evidence>
<dbReference type="EMBL" id="FWXR01000024">
    <property type="protein sequence ID" value="SMD07844.1"/>
    <property type="molecule type" value="Genomic_DNA"/>
</dbReference>
<evidence type="ECO:0008006" key="4">
    <source>
        <dbReference type="Google" id="ProtNLM"/>
    </source>
</evidence>
<keyword evidence="3" id="KW-1185">Reference proteome</keyword>
<proteinExistence type="predicted"/>
<dbReference type="RefSeq" id="WP_084412163.1">
    <property type="nucleotide sequence ID" value="NZ_FWXR01000024.1"/>
</dbReference>
<dbReference type="Pfam" id="PF07386">
    <property type="entry name" value="DUF1499"/>
    <property type="match status" value="1"/>
</dbReference>
<protein>
    <recommendedName>
        <fullName evidence="4">DUF1499 domain-containing protein</fullName>
    </recommendedName>
</protein>
<reference evidence="2 3" key="1">
    <citation type="submission" date="2017-04" db="EMBL/GenBank/DDBJ databases">
        <authorList>
            <person name="Afonso C.L."/>
            <person name="Miller P.J."/>
            <person name="Scott M.A."/>
            <person name="Spackman E."/>
            <person name="Goraichik I."/>
            <person name="Dimitrov K.M."/>
            <person name="Suarez D.L."/>
            <person name="Swayne D.E."/>
        </authorList>
    </citation>
    <scope>NUCLEOTIDE SEQUENCE [LARGE SCALE GENOMIC DNA]</scope>
    <source>
        <strain evidence="2 3">CGMCC 1.10972</strain>
    </source>
</reference>
<keyword evidence="1" id="KW-0812">Transmembrane</keyword>
<organism evidence="2 3">
    <name type="scientific">Fulvimarina manganoxydans</name>
    <dbReference type="NCBI Taxonomy" id="937218"/>
    <lineage>
        <taxon>Bacteria</taxon>
        <taxon>Pseudomonadati</taxon>
        <taxon>Pseudomonadota</taxon>
        <taxon>Alphaproteobacteria</taxon>
        <taxon>Hyphomicrobiales</taxon>
        <taxon>Aurantimonadaceae</taxon>
        <taxon>Fulvimarina</taxon>
    </lineage>
</organism>
<keyword evidence="1" id="KW-1133">Transmembrane helix</keyword>
<dbReference type="AlphaFoldDB" id="A0A1W2EDL9"/>
<accession>A0A1W2EDL9</accession>
<dbReference type="OrthoDB" id="8479024at2"/>